<dbReference type="PANTHER" id="PTHR11764">
    <property type="entry name" value="TERPENE CYCLASE/MUTASE FAMILY MEMBER"/>
    <property type="match status" value="1"/>
</dbReference>
<dbReference type="InterPro" id="IPR008930">
    <property type="entry name" value="Terpenoid_cyclase/PrenylTrfase"/>
</dbReference>
<evidence type="ECO:0000256" key="2">
    <source>
        <dbReference type="ARBA" id="ARBA00022737"/>
    </source>
</evidence>
<keyword evidence="7" id="KW-1185">Reference proteome</keyword>
<dbReference type="SUPFAM" id="SSF48239">
    <property type="entry name" value="Terpenoid cyclases/Protein prenyltransferases"/>
    <property type="match status" value="1"/>
</dbReference>
<keyword evidence="2" id="KW-0677">Repeat</keyword>
<dbReference type="GO" id="GO:0016104">
    <property type="term" value="P:triterpenoid biosynthetic process"/>
    <property type="evidence" value="ECO:0007669"/>
    <property type="project" value="InterPro"/>
</dbReference>
<feature type="domain" description="Squalene cyclase C-terminal" evidence="5">
    <location>
        <begin position="194"/>
        <end position="475"/>
    </location>
</feature>
<dbReference type="Proteomes" id="UP000230750">
    <property type="component" value="Unassembled WGS sequence"/>
</dbReference>
<dbReference type="Gene3D" id="1.50.10.20">
    <property type="match status" value="1"/>
</dbReference>
<dbReference type="STRING" id="307972.A0A2G8K531"/>
<dbReference type="OrthoDB" id="21502at2759"/>
<dbReference type="AlphaFoldDB" id="A0A2G8K531"/>
<evidence type="ECO:0000256" key="3">
    <source>
        <dbReference type="RuleBase" id="RU362003"/>
    </source>
</evidence>
<protein>
    <recommendedName>
        <fullName evidence="3">Terpene cyclase/mutase family member</fullName>
        <ecNumber evidence="3">5.4.99.-</ecNumber>
    </recommendedName>
</protein>
<dbReference type="GO" id="GO:0005811">
    <property type="term" value="C:lipid droplet"/>
    <property type="evidence" value="ECO:0007669"/>
    <property type="project" value="InterPro"/>
</dbReference>
<dbReference type="InterPro" id="IPR032696">
    <property type="entry name" value="SQ_cyclase_C"/>
</dbReference>
<dbReference type="InterPro" id="IPR018333">
    <property type="entry name" value="Squalene_cyclase"/>
</dbReference>
<dbReference type="Pfam" id="PF13243">
    <property type="entry name" value="SQHop_cyclase_C"/>
    <property type="match status" value="1"/>
</dbReference>
<gene>
    <name evidence="6" type="ORF">BSL78_20052</name>
</gene>
<dbReference type="PANTHER" id="PTHR11764:SF20">
    <property type="entry name" value="LANOSTEROL SYNTHASE"/>
    <property type="match status" value="1"/>
</dbReference>
<name>A0A2G8K531_STIJA</name>
<evidence type="ECO:0000259" key="5">
    <source>
        <dbReference type="Pfam" id="PF13243"/>
    </source>
</evidence>
<evidence type="ECO:0000313" key="6">
    <source>
        <dbReference type="EMBL" id="PIK43102.1"/>
    </source>
</evidence>
<dbReference type="GO" id="GO:0000250">
    <property type="term" value="F:lanosterol synthase activity"/>
    <property type="evidence" value="ECO:0007669"/>
    <property type="project" value="TreeGrafter"/>
</dbReference>
<evidence type="ECO:0000256" key="4">
    <source>
        <dbReference type="SAM" id="MobiDB-lite"/>
    </source>
</evidence>
<accession>A0A2G8K531</accession>
<evidence type="ECO:0000256" key="1">
    <source>
        <dbReference type="ARBA" id="ARBA00009755"/>
    </source>
</evidence>
<feature type="region of interest" description="Disordered" evidence="4">
    <location>
        <begin position="587"/>
        <end position="609"/>
    </location>
</feature>
<feature type="compositionally biased region" description="Polar residues" evidence="4">
    <location>
        <begin position="596"/>
        <end position="605"/>
    </location>
</feature>
<dbReference type="EC" id="5.4.99.-" evidence="3"/>
<dbReference type="EMBL" id="MRZV01000876">
    <property type="protein sequence ID" value="PIK43102.1"/>
    <property type="molecule type" value="Genomic_DNA"/>
</dbReference>
<comment type="caution">
    <text evidence="6">The sequence shown here is derived from an EMBL/GenBank/DDBJ whole genome shotgun (WGS) entry which is preliminary data.</text>
</comment>
<reference evidence="6 7" key="1">
    <citation type="journal article" date="2017" name="PLoS Biol.">
        <title>The sea cucumber genome provides insights into morphological evolution and visceral regeneration.</title>
        <authorList>
            <person name="Zhang X."/>
            <person name="Sun L."/>
            <person name="Yuan J."/>
            <person name="Sun Y."/>
            <person name="Gao Y."/>
            <person name="Zhang L."/>
            <person name="Li S."/>
            <person name="Dai H."/>
            <person name="Hamel J.F."/>
            <person name="Liu C."/>
            <person name="Yu Y."/>
            <person name="Liu S."/>
            <person name="Lin W."/>
            <person name="Guo K."/>
            <person name="Jin S."/>
            <person name="Xu P."/>
            <person name="Storey K.B."/>
            <person name="Huan P."/>
            <person name="Zhang T."/>
            <person name="Zhou Y."/>
            <person name="Zhang J."/>
            <person name="Lin C."/>
            <person name="Li X."/>
            <person name="Xing L."/>
            <person name="Huo D."/>
            <person name="Sun M."/>
            <person name="Wang L."/>
            <person name="Mercier A."/>
            <person name="Li F."/>
            <person name="Yang H."/>
            <person name="Xiang J."/>
        </authorList>
    </citation>
    <scope>NUCLEOTIDE SEQUENCE [LARGE SCALE GENOMIC DNA]</scope>
    <source>
        <strain evidence="6">Shaxun</strain>
        <tissue evidence="6">Muscle</tissue>
    </source>
</reference>
<dbReference type="GO" id="GO:0006695">
    <property type="term" value="P:cholesterol biosynthetic process"/>
    <property type="evidence" value="ECO:0007669"/>
    <property type="project" value="TreeGrafter"/>
</dbReference>
<organism evidence="6 7">
    <name type="scientific">Stichopus japonicus</name>
    <name type="common">Sea cucumber</name>
    <dbReference type="NCBI Taxonomy" id="307972"/>
    <lineage>
        <taxon>Eukaryota</taxon>
        <taxon>Metazoa</taxon>
        <taxon>Echinodermata</taxon>
        <taxon>Eleutherozoa</taxon>
        <taxon>Echinozoa</taxon>
        <taxon>Holothuroidea</taxon>
        <taxon>Aspidochirotacea</taxon>
        <taxon>Aspidochirotida</taxon>
        <taxon>Stichopodidae</taxon>
        <taxon>Apostichopus</taxon>
    </lineage>
</organism>
<comment type="similarity">
    <text evidence="1 3">Belongs to the terpene cyclase/mutase family.</text>
</comment>
<dbReference type="NCBIfam" id="TIGR01787">
    <property type="entry name" value="squalene_cyclas"/>
    <property type="match status" value="1"/>
</dbReference>
<proteinExistence type="inferred from homology"/>
<evidence type="ECO:0000313" key="7">
    <source>
        <dbReference type="Proteomes" id="UP000230750"/>
    </source>
</evidence>
<keyword evidence="3" id="KW-0413">Isomerase</keyword>
<sequence>MVVISQLACGGTNFMINRWQHWPVSGNCGATLSFPSLFHILCTPRPERNILYGKRYYAPEDSLILSLRKELFVEDFETIDWPAQRENIAKIDIYTPHSWLYSMVFGMLDTYEPFHSSWYRESALKVCLDHIKQDDIMTNFISIGPISKMINMLIRWLEDGPDSKAFLQHVDRVYDYIWMGRDGVNMQGTNGTQIWDVSYAAMAMIEAGAGTKPEFQEALRKAYSYLEVSQMVESSPKCVQYYRQYNKGGWPLTTRDHGLIVSDTTAEALKAAMLLEENCPFIGSEVKISRERLHEAVDLLLDMVNPNGGYSSYETLRGGEKLLELLNPSEVFGDIMVDYTYTECTSSVLQALRHFVDYDPKYRTDEIWNVLKNGLGYIKQNQLPDGSFEGSWGVCFTYGTWFALEAFACMGQNYNDNTASMQVKKACSFLVSRQMEDGGWGEKFASCSERRYVQSEKSLVVNTAWALLGLMAIMLSVMVVMDDGVGSVAVNSSVGGGCCVHSVDGGVAVGDDGVTDFYVGVTAIAVDSDGILTKRFYREVSKSYSIDRLMMATGLRRAYAEFLINLVQLDTLHSRIYFQSGPWGGTLSFTPPRPGRSQQKVSPTRTGKRSPIITSVGCGMKKCPSDVVPPPHFLEASYPLNVILGGGGIGGMKGMYD</sequence>